<feature type="compositionally biased region" description="Basic and acidic residues" evidence="1">
    <location>
        <begin position="35"/>
        <end position="47"/>
    </location>
</feature>
<gene>
    <name evidence="2" type="ORF">AAE3_LOCUS11173</name>
</gene>
<feature type="compositionally biased region" description="Low complexity" evidence="1">
    <location>
        <begin position="51"/>
        <end position="69"/>
    </location>
</feature>
<protein>
    <submittedName>
        <fullName evidence="2">Uncharacterized protein</fullName>
    </submittedName>
</protein>
<evidence type="ECO:0000313" key="2">
    <source>
        <dbReference type="EMBL" id="CAA7268970.1"/>
    </source>
</evidence>
<sequence>MCPDRSAVNIQVVQPPLPPPPHLTLPLSSTTRQPHSTDHSSTIRETTKPFSPNRSIPPRSHPHSAPSSCVPLLSSLPPSLVSPPTLRAPSLPLSPSAIVVRSCHLPSILKIAVTMGPSVPINNLDAPACDPAMSGLEGVYPPVRVAVAIPPESPSLPSRRPSLVAVAVHLAYQHSTSVEPNEGSGRCWQQRQRFILFDCSFASWSNTSGRGCVKRRVLRVFESGA</sequence>
<organism evidence="2 3">
    <name type="scientific">Cyclocybe aegerita</name>
    <name type="common">Black poplar mushroom</name>
    <name type="synonym">Agrocybe aegerita</name>
    <dbReference type="NCBI Taxonomy" id="1973307"/>
    <lineage>
        <taxon>Eukaryota</taxon>
        <taxon>Fungi</taxon>
        <taxon>Dikarya</taxon>
        <taxon>Basidiomycota</taxon>
        <taxon>Agaricomycotina</taxon>
        <taxon>Agaricomycetes</taxon>
        <taxon>Agaricomycetidae</taxon>
        <taxon>Agaricales</taxon>
        <taxon>Agaricineae</taxon>
        <taxon>Bolbitiaceae</taxon>
        <taxon>Cyclocybe</taxon>
    </lineage>
</organism>
<dbReference type="AlphaFoldDB" id="A0A8S0WGL9"/>
<dbReference type="EMBL" id="CACVBS010000072">
    <property type="protein sequence ID" value="CAA7268970.1"/>
    <property type="molecule type" value="Genomic_DNA"/>
</dbReference>
<dbReference type="Proteomes" id="UP000467700">
    <property type="component" value="Unassembled WGS sequence"/>
</dbReference>
<feature type="region of interest" description="Disordered" evidence="1">
    <location>
        <begin position="1"/>
        <end position="69"/>
    </location>
</feature>
<accession>A0A8S0WGL9</accession>
<proteinExistence type="predicted"/>
<comment type="caution">
    <text evidence="2">The sequence shown here is derived from an EMBL/GenBank/DDBJ whole genome shotgun (WGS) entry which is preliminary data.</text>
</comment>
<reference evidence="2 3" key="1">
    <citation type="submission" date="2020-01" db="EMBL/GenBank/DDBJ databases">
        <authorList>
            <person name="Gupta K D."/>
        </authorList>
    </citation>
    <scope>NUCLEOTIDE SEQUENCE [LARGE SCALE GENOMIC DNA]</scope>
</reference>
<keyword evidence="3" id="KW-1185">Reference proteome</keyword>
<evidence type="ECO:0000256" key="1">
    <source>
        <dbReference type="SAM" id="MobiDB-lite"/>
    </source>
</evidence>
<evidence type="ECO:0000313" key="3">
    <source>
        <dbReference type="Proteomes" id="UP000467700"/>
    </source>
</evidence>
<name>A0A8S0WGL9_CYCAE</name>